<accession>A0A7C6A913</accession>
<organism evidence="1">
    <name type="scientific">candidate division WOR-3 bacterium</name>
    <dbReference type="NCBI Taxonomy" id="2052148"/>
    <lineage>
        <taxon>Bacteria</taxon>
        <taxon>Bacteria division WOR-3</taxon>
    </lineage>
</organism>
<evidence type="ECO:0000313" key="1">
    <source>
        <dbReference type="EMBL" id="HHS51746.1"/>
    </source>
</evidence>
<comment type="caution">
    <text evidence="1">The sequence shown here is derived from an EMBL/GenBank/DDBJ whole genome shotgun (WGS) entry which is preliminary data.</text>
</comment>
<evidence type="ECO:0008006" key="2">
    <source>
        <dbReference type="Google" id="ProtNLM"/>
    </source>
</evidence>
<proteinExistence type="predicted"/>
<name>A0A7C6A913_UNCW3</name>
<dbReference type="EMBL" id="DTLI01000066">
    <property type="protein sequence ID" value="HHS51746.1"/>
    <property type="molecule type" value="Genomic_DNA"/>
</dbReference>
<dbReference type="AlphaFoldDB" id="A0A7C6A913"/>
<gene>
    <name evidence="1" type="ORF">ENW73_02610</name>
</gene>
<sequence>MNGGKERINFHLGLEVAELLQNNFRNLGPKNFTLLFGQQFLEKGSADFGYRLLVMNVELSTEHLSKNSFIKGDKSGLKGNLRVGRLYFDWYPIEKKIYFMKFQPIISVGPGYTNTIIKNSEVFDLKSFTLSAGFRLQYELFDRFFIEFPVVDVFGYCWRSRSARGTIGETMIDFPEWGMIFLWINLGANIRF</sequence>
<reference evidence="1" key="1">
    <citation type="journal article" date="2020" name="mSystems">
        <title>Genome- and Community-Level Interaction Insights into Carbon Utilization and Element Cycling Functions of Hydrothermarchaeota in Hydrothermal Sediment.</title>
        <authorList>
            <person name="Zhou Z."/>
            <person name="Liu Y."/>
            <person name="Xu W."/>
            <person name="Pan J."/>
            <person name="Luo Z.H."/>
            <person name="Li M."/>
        </authorList>
    </citation>
    <scope>NUCLEOTIDE SEQUENCE [LARGE SCALE GENOMIC DNA]</scope>
    <source>
        <strain evidence="1">SpSt-876</strain>
    </source>
</reference>
<protein>
    <recommendedName>
        <fullName evidence="2">Outer membrane protein beta-barrel domain-containing protein</fullName>
    </recommendedName>
</protein>